<feature type="modified residue" description="4-aspartylphosphate" evidence="8">
    <location>
        <position position="55"/>
    </location>
</feature>
<dbReference type="InterPro" id="IPR011006">
    <property type="entry name" value="CheY-like_superfamily"/>
</dbReference>
<evidence type="ECO:0000256" key="1">
    <source>
        <dbReference type="ARBA" id="ARBA00004496"/>
    </source>
</evidence>
<dbReference type="GO" id="GO:0005737">
    <property type="term" value="C:cytoplasm"/>
    <property type="evidence" value="ECO:0007669"/>
    <property type="project" value="UniProtKB-SubCell"/>
</dbReference>
<dbReference type="PANTHER" id="PTHR42713">
    <property type="entry name" value="HISTIDINE KINASE-RELATED"/>
    <property type="match status" value="1"/>
</dbReference>
<keyword evidence="2" id="KW-0963">Cytoplasm</keyword>
<dbReference type="PANTHER" id="PTHR42713:SF3">
    <property type="entry name" value="TRANSCRIPTIONAL REGULATORY PROTEIN HPTR"/>
    <property type="match status" value="1"/>
</dbReference>
<dbReference type="SMART" id="SM00448">
    <property type="entry name" value="REC"/>
    <property type="match status" value="1"/>
</dbReference>
<dbReference type="RefSeq" id="WP_162355249.1">
    <property type="nucleotide sequence ID" value="NZ_CP048209.1"/>
</dbReference>
<feature type="domain" description="Response regulatory" evidence="10">
    <location>
        <begin position="4"/>
        <end position="120"/>
    </location>
</feature>
<dbReference type="PROSITE" id="PS01124">
    <property type="entry name" value="HTH_ARAC_FAMILY_2"/>
    <property type="match status" value="1"/>
</dbReference>
<dbReference type="SMART" id="SM00342">
    <property type="entry name" value="HTH_ARAC"/>
    <property type="match status" value="1"/>
</dbReference>
<accession>A0A6C0FUP7</accession>
<dbReference type="PROSITE" id="PS50110">
    <property type="entry name" value="RESPONSE_REGULATORY"/>
    <property type="match status" value="1"/>
</dbReference>
<sequence length="444" mass="49745">MYYKLLIVDDEKEIREGLASWAWEKVGIEVAGICSHGLEALQFVEERPVDIVITDIRMPFMDGLELMSALNARYPFIRVVILSGYNDFEYAQKALQCGAIDYLLKPLQFQMLQDTFIRAVERLSEEKQAELRISVLRRKAELLARVLRVEFLRRLFQEPLSEVELEQGISDGEVLLDASRYTVAVFRPDRLAEPGATIGDKEKKLLVFSLDNILTDLWEGKELGYHWVNAQTGEAFVLSVKPEAETHFAELLPQWRKYRGLFKSSFSGGIGRPVSSPADIYLSAQSASAALAANLEEGTLAPAPSEESASRTVPAVLASKELSAVAAGADGSQTAEAEPVSMLLVQAKQYIRDHFNRSLTLKEVADQVHISGSHLFALFKNSGQTFLSFLTSIRLQRAMELLSGSNLKIYEIVEQVGYSDPAYFTEVFKKYTGKTPHEYRSKSR</sequence>
<keyword evidence="3 8" id="KW-0597">Phosphoprotein</keyword>
<dbReference type="Pfam" id="PF00072">
    <property type="entry name" value="Response_reg"/>
    <property type="match status" value="1"/>
</dbReference>
<dbReference type="InterPro" id="IPR001789">
    <property type="entry name" value="Sig_transdc_resp-reg_receiver"/>
</dbReference>
<dbReference type="Pfam" id="PF17853">
    <property type="entry name" value="GGDEF_2"/>
    <property type="match status" value="1"/>
</dbReference>
<dbReference type="CDD" id="cd17536">
    <property type="entry name" value="REC_YesN-like"/>
    <property type="match status" value="1"/>
</dbReference>
<dbReference type="InterPro" id="IPR051552">
    <property type="entry name" value="HptR"/>
</dbReference>
<evidence type="ECO:0000256" key="6">
    <source>
        <dbReference type="ARBA" id="ARBA00023125"/>
    </source>
</evidence>
<evidence type="ECO:0000313" key="12">
    <source>
        <dbReference type="Proteomes" id="UP000476064"/>
    </source>
</evidence>
<evidence type="ECO:0000256" key="5">
    <source>
        <dbReference type="ARBA" id="ARBA00023015"/>
    </source>
</evidence>
<keyword evidence="7" id="KW-0804">Transcription</keyword>
<evidence type="ECO:0000256" key="4">
    <source>
        <dbReference type="ARBA" id="ARBA00023012"/>
    </source>
</evidence>
<evidence type="ECO:0000259" key="10">
    <source>
        <dbReference type="PROSITE" id="PS50110"/>
    </source>
</evidence>
<evidence type="ECO:0000256" key="7">
    <source>
        <dbReference type="ARBA" id="ARBA00023163"/>
    </source>
</evidence>
<dbReference type="InterPro" id="IPR041522">
    <property type="entry name" value="CdaR_GGDEF"/>
</dbReference>
<dbReference type="GO" id="GO:0000160">
    <property type="term" value="P:phosphorelay signal transduction system"/>
    <property type="evidence" value="ECO:0007669"/>
    <property type="project" value="UniProtKB-KW"/>
</dbReference>
<evidence type="ECO:0000256" key="2">
    <source>
        <dbReference type="ARBA" id="ARBA00022490"/>
    </source>
</evidence>
<evidence type="ECO:0000256" key="8">
    <source>
        <dbReference type="PROSITE-ProRule" id="PRU00169"/>
    </source>
</evidence>
<keyword evidence="5" id="KW-0805">Transcription regulation</keyword>
<reference evidence="11 12" key="1">
    <citation type="submission" date="2020-01" db="EMBL/GenBank/DDBJ databases">
        <title>Paenibacillus sp. nov., isolated from tomato rhizosphere.</title>
        <authorList>
            <person name="Weon H.-Y."/>
            <person name="Lee S.A."/>
        </authorList>
    </citation>
    <scope>NUCLEOTIDE SEQUENCE [LARGE SCALE GENOMIC DNA]</scope>
    <source>
        <strain evidence="11 12">12200R-189</strain>
    </source>
</reference>
<dbReference type="SUPFAM" id="SSF52172">
    <property type="entry name" value="CheY-like"/>
    <property type="match status" value="1"/>
</dbReference>
<evidence type="ECO:0000313" key="11">
    <source>
        <dbReference type="EMBL" id="QHT59181.1"/>
    </source>
</evidence>
<protein>
    <submittedName>
        <fullName evidence="11">Response regulator</fullName>
    </submittedName>
</protein>
<dbReference type="AlphaFoldDB" id="A0A6C0FUP7"/>
<organism evidence="11 12">
    <name type="scientific">Paenibacillus lycopersici</name>
    <dbReference type="NCBI Taxonomy" id="2704462"/>
    <lineage>
        <taxon>Bacteria</taxon>
        <taxon>Bacillati</taxon>
        <taxon>Bacillota</taxon>
        <taxon>Bacilli</taxon>
        <taxon>Bacillales</taxon>
        <taxon>Paenibacillaceae</taxon>
        <taxon>Paenibacillus</taxon>
    </lineage>
</organism>
<dbReference type="Pfam" id="PF12833">
    <property type="entry name" value="HTH_18"/>
    <property type="match status" value="1"/>
</dbReference>
<dbReference type="Gene3D" id="1.10.10.60">
    <property type="entry name" value="Homeodomain-like"/>
    <property type="match status" value="2"/>
</dbReference>
<dbReference type="InterPro" id="IPR009057">
    <property type="entry name" value="Homeodomain-like_sf"/>
</dbReference>
<comment type="subcellular location">
    <subcellularLocation>
        <location evidence="1">Cytoplasm</location>
    </subcellularLocation>
</comment>
<dbReference type="GO" id="GO:0043565">
    <property type="term" value="F:sequence-specific DNA binding"/>
    <property type="evidence" value="ECO:0007669"/>
    <property type="project" value="InterPro"/>
</dbReference>
<keyword evidence="6" id="KW-0238">DNA-binding</keyword>
<dbReference type="Proteomes" id="UP000476064">
    <property type="component" value="Chromosome"/>
</dbReference>
<dbReference type="PRINTS" id="PR00032">
    <property type="entry name" value="HTHARAC"/>
</dbReference>
<dbReference type="Gene3D" id="3.40.50.2300">
    <property type="match status" value="1"/>
</dbReference>
<gene>
    <name evidence="11" type="ORF">GXP70_03830</name>
</gene>
<keyword evidence="4" id="KW-0902">Two-component regulatory system</keyword>
<dbReference type="InterPro" id="IPR018060">
    <property type="entry name" value="HTH_AraC"/>
</dbReference>
<dbReference type="EMBL" id="CP048209">
    <property type="protein sequence ID" value="QHT59181.1"/>
    <property type="molecule type" value="Genomic_DNA"/>
</dbReference>
<dbReference type="SUPFAM" id="SSF46689">
    <property type="entry name" value="Homeodomain-like"/>
    <property type="match status" value="2"/>
</dbReference>
<evidence type="ECO:0000259" key="9">
    <source>
        <dbReference type="PROSITE" id="PS01124"/>
    </source>
</evidence>
<keyword evidence="12" id="KW-1185">Reference proteome</keyword>
<name>A0A6C0FUP7_9BACL</name>
<dbReference type="KEGG" id="plyc:GXP70_03830"/>
<proteinExistence type="predicted"/>
<evidence type="ECO:0000256" key="3">
    <source>
        <dbReference type="ARBA" id="ARBA00022553"/>
    </source>
</evidence>
<dbReference type="InterPro" id="IPR020449">
    <property type="entry name" value="Tscrpt_reg_AraC-type_HTH"/>
</dbReference>
<dbReference type="GO" id="GO:0003700">
    <property type="term" value="F:DNA-binding transcription factor activity"/>
    <property type="evidence" value="ECO:0007669"/>
    <property type="project" value="InterPro"/>
</dbReference>
<feature type="domain" description="HTH araC/xylS-type" evidence="9">
    <location>
        <begin position="345"/>
        <end position="442"/>
    </location>
</feature>